<comment type="similarity">
    <text evidence="1 7">Belongs to the peptidase S24 family.</text>
</comment>
<dbReference type="InterPro" id="IPR050077">
    <property type="entry name" value="LexA_repressor"/>
</dbReference>
<evidence type="ECO:0000256" key="2">
    <source>
        <dbReference type="ARBA" id="ARBA00022763"/>
    </source>
</evidence>
<dbReference type="InterPro" id="IPR006197">
    <property type="entry name" value="Peptidase_S24_LexA"/>
</dbReference>
<dbReference type="RefSeq" id="WP_377938573.1">
    <property type="nucleotide sequence ID" value="NZ_JBHTHQ010000021.1"/>
</dbReference>
<feature type="domain" description="Peptidase S24/S26A/S26B/S26C" evidence="8">
    <location>
        <begin position="8"/>
        <end position="122"/>
    </location>
</feature>
<dbReference type="Pfam" id="PF00717">
    <property type="entry name" value="Peptidase_S24"/>
    <property type="match status" value="1"/>
</dbReference>
<dbReference type="NCBIfam" id="NF007621">
    <property type="entry name" value="PRK10276.1"/>
    <property type="match status" value="1"/>
</dbReference>
<comment type="caution">
    <text evidence="9">The sequence shown here is derived from an EMBL/GenBank/DDBJ whole genome shotgun (WGS) entry which is preliminary data.</text>
</comment>
<keyword evidence="2" id="KW-0227">DNA damage</keyword>
<evidence type="ECO:0000313" key="9">
    <source>
        <dbReference type="EMBL" id="MFD0704864.1"/>
    </source>
</evidence>
<name>A0ABW2Y5L2_9BIFI</name>
<keyword evidence="4 7" id="KW-0068">Autocatalytic cleavage</keyword>
<dbReference type="PRINTS" id="PR00726">
    <property type="entry name" value="LEXASERPTASE"/>
</dbReference>
<proteinExistence type="inferred from homology"/>
<dbReference type="EMBL" id="JBHTHQ010000021">
    <property type="protein sequence ID" value="MFD0704864.1"/>
    <property type="molecule type" value="Genomic_DNA"/>
</dbReference>
<dbReference type="InterPro" id="IPR036286">
    <property type="entry name" value="LexA/Signal_pep-like_sf"/>
</dbReference>
<keyword evidence="5" id="KW-0234">DNA repair</keyword>
<evidence type="ECO:0000256" key="5">
    <source>
        <dbReference type="ARBA" id="ARBA00023204"/>
    </source>
</evidence>
<keyword evidence="6" id="KW-0742">SOS response</keyword>
<evidence type="ECO:0000256" key="3">
    <source>
        <dbReference type="ARBA" id="ARBA00022801"/>
    </source>
</evidence>
<dbReference type="Proteomes" id="UP001597036">
    <property type="component" value="Unassembled WGS sequence"/>
</dbReference>
<evidence type="ECO:0000259" key="8">
    <source>
        <dbReference type="Pfam" id="PF00717"/>
    </source>
</evidence>
<evidence type="ECO:0000256" key="6">
    <source>
        <dbReference type="ARBA" id="ARBA00023236"/>
    </source>
</evidence>
<keyword evidence="3 7" id="KW-0378">Hydrolase</keyword>
<gene>
    <name evidence="9" type="ORF">ACFQY8_03770</name>
</gene>
<accession>A0ABW2Y5L2</accession>
<dbReference type="InterPro" id="IPR039418">
    <property type="entry name" value="LexA-like"/>
</dbReference>
<evidence type="ECO:0000256" key="7">
    <source>
        <dbReference type="RuleBase" id="RU003991"/>
    </source>
</evidence>
<sequence>MSISAISETVRIGFPSVAQDYFSGDFSFDTHIITHPDTSFIVKVAGFSMQGAGIFDGDLLIVDRSLVAQEGDIVIATLDGELTVRRLTMDNQCHPILQTENPQHPDIQLYFDESITLWGVVIGNYHPQRPLPAR</sequence>
<evidence type="ECO:0000256" key="4">
    <source>
        <dbReference type="ARBA" id="ARBA00022813"/>
    </source>
</evidence>
<reference evidence="10" key="1">
    <citation type="journal article" date="2019" name="Int. J. Syst. Evol. Microbiol.">
        <title>The Global Catalogue of Microorganisms (GCM) 10K type strain sequencing project: providing services to taxonomists for standard genome sequencing and annotation.</title>
        <authorList>
            <consortium name="The Broad Institute Genomics Platform"/>
            <consortium name="The Broad Institute Genome Sequencing Center for Infectious Disease"/>
            <person name="Wu L."/>
            <person name="Ma J."/>
        </authorList>
    </citation>
    <scope>NUCLEOTIDE SEQUENCE [LARGE SCALE GENOMIC DNA]</scope>
    <source>
        <strain evidence="10">CCM 8604</strain>
    </source>
</reference>
<organism evidence="9 10">
    <name type="scientific">Alloscardovia venturai</name>
    <dbReference type="NCBI Taxonomy" id="1769421"/>
    <lineage>
        <taxon>Bacteria</taxon>
        <taxon>Bacillati</taxon>
        <taxon>Actinomycetota</taxon>
        <taxon>Actinomycetes</taxon>
        <taxon>Bifidobacteriales</taxon>
        <taxon>Bifidobacteriaceae</taxon>
        <taxon>Alloscardovia</taxon>
    </lineage>
</organism>
<keyword evidence="10" id="KW-1185">Reference proteome</keyword>
<evidence type="ECO:0000256" key="1">
    <source>
        <dbReference type="ARBA" id="ARBA00007484"/>
    </source>
</evidence>
<dbReference type="Gene3D" id="2.10.109.10">
    <property type="entry name" value="Umud Fragment, subunit A"/>
    <property type="match status" value="1"/>
</dbReference>
<protein>
    <submittedName>
        <fullName evidence="9">LexA family protein</fullName>
    </submittedName>
</protein>
<dbReference type="CDD" id="cd06529">
    <property type="entry name" value="S24_LexA-like"/>
    <property type="match status" value="1"/>
</dbReference>
<dbReference type="PANTHER" id="PTHR33516">
    <property type="entry name" value="LEXA REPRESSOR"/>
    <property type="match status" value="1"/>
</dbReference>
<dbReference type="PANTHER" id="PTHR33516:SF2">
    <property type="entry name" value="LEXA REPRESSOR-RELATED"/>
    <property type="match status" value="1"/>
</dbReference>
<dbReference type="SUPFAM" id="SSF51306">
    <property type="entry name" value="LexA/Signal peptidase"/>
    <property type="match status" value="1"/>
</dbReference>
<evidence type="ECO:0000313" key="10">
    <source>
        <dbReference type="Proteomes" id="UP001597036"/>
    </source>
</evidence>
<dbReference type="InterPro" id="IPR015927">
    <property type="entry name" value="Peptidase_S24_S26A/B/C"/>
</dbReference>